<evidence type="ECO:0000256" key="3">
    <source>
        <dbReference type="ARBA" id="ARBA00023002"/>
    </source>
</evidence>
<proteinExistence type="inferred from homology"/>
<keyword evidence="11" id="KW-1185">Reference proteome</keyword>
<reference evidence="10 11" key="1">
    <citation type="journal article" date="2022" name="Arch. Microbiol.">
        <title>Paraburkholderia bengalensis sp. nov. isolated from roots of Oryza sativa, IR64.</title>
        <authorList>
            <person name="Nag P."/>
            <person name="Mondal N."/>
            <person name="Sarkar J."/>
            <person name="Das S."/>
        </authorList>
    </citation>
    <scope>NUCLEOTIDE SEQUENCE [LARGE SCALE GENOMIC DNA]</scope>
    <source>
        <strain evidence="10 11">IR64_4_BI</strain>
    </source>
</reference>
<evidence type="ECO:0000313" key="11">
    <source>
        <dbReference type="Proteomes" id="UP001386437"/>
    </source>
</evidence>
<name>A0ABU8IZ87_9BURK</name>
<dbReference type="InterPro" id="IPR018211">
    <property type="entry name" value="ADH_Fe_CS"/>
</dbReference>
<evidence type="ECO:0000256" key="7">
    <source>
        <dbReference type="ARBA" id="ARBA00040132"/>
    </source>
</evidence>
<comment type="pathway">
    <text evidence="5">Polyol metabolism; glycerol fermentation; glycerone phosphate from glycerol (oxidative route): step 1/2.</text>
</comment>
<keyword evidence="3" id="KW-0560">Oxidoreductase</keyword>
<comment type="similarity">
    <text evidence="1">Belongs to the iron-containing alcohol dehydrogenase family.</text>
</comment>
<dbReference type="Pfam" id="PF00465">
    <property type="entry name" value="Fe-ADH"/>
    <property type="match status" value="1"/>
</dbReference>
<organism evidence="10 11">
    <name type="scientific">Paraburkholderia bengalensis</name>
    <dbReference type="NCBI Taxonomy" id="2747562"/>
    <lineage>
        <taxon>Bacteria</taxon>
        <taxon>Pseudomonadati</taxon>
        <taxon>Pseudomonadota</taxon>
        <taxon>Betaproteobacteria</taxon>
        <taxon>Burkholderiales</taxon>
        <taxon>Burkholderiaceae</taxon>
        <taxon>Paraburkholderia</taxon>
    </lineage>
</organism>
<evidence type="ECO:0000256" key="2">
    <source>
        <dbReference type="ARBA" id="ARBA00022723"/>
    </source>
</evidence>
<dbReference type="Gene3D" id="3.40.50.1970">
    <property type="match status" value="1"/>
</dbReference>
<evidence type="ECO:0000256" key="8">
    <source>
        <dbReference type="ARBA" id="ARBA00049006"/>
    </source>
</evidence>
<dbReference type="NCBIfam" id="NF006941">
    <property type="entry name" value="PRK09423.1"/>
    <property type="match status" value="1"/>
</dbReference>
<accession>A0ABU8IZ87</accession>
<feature type="domain" description="Alcohol dehydrogenase iron-type/glycerol dehydrogenase GldA" evidence="9">
    <location>
        <begin position="9"/>
        <end position="155"/>
    </location>
</feature>
<evidence type="ECO:0000256" key="1">
    <source>
        <dbReference type="ARBA" id="ARBA00007358"/>
    </source>
</evidence>
<dbReference type="Proteomes" id="UP001386437">
    <property type="component" value="Unassembled WGS sequence"/>
</dbReference>
<dbReference type="InterPro" id="IPR016205">
    <property type="entry name" value="Glycerol_DH"/>
</dbReference>
<evidence type="ECO:0000259" key="9">
    <source>
        <dbReference type="Pfam" id="PF00465"/>
    </source>
</evidence>
<sequence>MQHLVFGSPGRYVQGEGVIGSIGYWLVEHARSALIVCDAGVRQIVESQVEASCEKHNVRCVWTEFGGELVSAAVDALVNDASRHDFEIVVAIGGGKTLDAGKALSHVTARPLVTVPTIASNDSPTSKNYVLYDEHHQLAEVRHMPRSAVLVLVDTTVLARAPRAFLVAGIGDAVSKYFEASQCMRAQGKNLFGARPSYAGYALAQACYEAIREHAETALSQVQTHGVTASYDRLIEAVILLSGLGFESGGLSIAHAMTRGLSRLDSDRPSPHGHQVAYGLLVQLHLEQRPAAFIDDIVDFFTRIGLPTRLLGTSGLGAQSMDRAMLEQIAEHTMRAPHIANFERPVDANDLIAAMLAVEKRAERDLA</sequence>
<evidence type="ECO:0000313" key="10">
    <source>
        <dbReference type="EMBL" id="MEI6000740.1"/>
    </source>
</evidence>
<gene>
    <name evidence="10" type="ORF">H3V53_27185</name>
</gene>
<dbReference type="PIRSF" id="PIRSF000112">
    <property type="entry name" value="Glycerol_dehydrogenase"/>
    <property type="match status" value="1"/>
</dbReference>
<dbReference type="EMBL" id="JACFYJ010000057">
    <property type="protein sequence ID" value="MEI6000740.1"/>
    <property type="molecule type" value="Genomic_DNA"/>
</dbReference>
<dbReference type="EC" id="1.1.1.6" evidence="6"/>
<dbReference type="InterPro" id="IPR001670">
    <property type="entry name" value="ADH_Fe/GldA"/>
</dbReference>
<dbReference type="Gene3D" id="1.20.1090.10">
    <property type="entry name" value="Dehydroquinate synthase-like - alpha domain"/>
    <property type="match status" value="1"/>
</dbReference>
<evidence type="ECO:0000256" key="4">
    <source>
        <dbReference type="ARBA" id="ARBA00023027"/>
    </source>
</evidence>
<keyword evidence="2" id="KW-0479">Metal-binding</keyword>
<comment type="catalytic activity">
    <reaction evidence="8">
        <text>glycerol + NAD(+) = dihydroxyacetone + NADH + H(+)</text>
        <dbReference type="Rhea" id="RHEA:13769"/>
        <dbReference type="ChEBI" id="CHEBI:15378"/>
        <dbReference type="ChEBI" id="CHEBI:16016"/>
        <dbReference type="ChEBI" id="CHEBI:17754"/>
        <dbReference type="ChEBI" id="CHEBI:57540"/>
        <dbReference type="ChEBI" id="CHEBI:57945"/>
        <dbReference type="EC" id="1.1.1.6"/>
    </reaction>
</comment>
<dbReference type="SUPFAM" id="SSF56796">
    <property type="entry name" value="Dehydroquinate synthase-like"/>
    <property type="match status" value="1"/>
</dbReference>
<dbReference type="CDD" id="cd08170">
    <property type="entry name" value="GlyDH"/>
    <property type="match status" value="1"/>
</dbReference>
<comment type="caution">
    <text evidence="10">The sequence shown here is derived from an EMBL/GenBank/DDBJ whole genome shotgun (WGS) entry which is preliminary data.</text>
</comment>
<evidence type="ECO:0000256" key="5">
    <source>
        <dbReference type="ARBA" id="ARBA00037918"/>
    </source>
</evidence>
<evidence type="ECO:0000256" key="6">
    <source>
        <dbReference type="ARBA" id="ARBA00039147"/>
    </source>
</evidence>
<protein>
    <recommendedName>
        <fullName evidence="7">Glycerol dehydrogenase</fullName>
        <ecNumber evidence="6">1.1.1.6</ecNumber>
    </recommendedName>
</protein>
<dbReference type="PANTHER" id="PTHR43616:SF5">
    <property type="entry name" value="GLYCEROL DEHYDROGENASE 1"/>
    <property type="match status" value="1"/>
</dbReference>
<dbReference type="RefSeq" id="WP_336600623.1">
    <property type="nucleotide sequence ID" value="NZ_JACFYJ010000057.1"/>
</dbReference>
<dbReference type="PROSITE" id="PS00913">
    <property type="entry name" value="ADH_IRON_1"/>
    <property type="match status" value="1"/>
</dbReference>
<keyword evidence="4" id="KW-0520">NAD</keyword>
<dbReference type="PANTHER" id="PTHR43616">
    <property type="entry name" value="GLYCEROL DEHYDROGENASE"/>
    <property type="match status" value="1"/>
</dbReference>